<dbReference type="CDD" id="cd07398">
    <property type="entry name" value="MPP_YbbF-LpxH"/>
    <property type="match status" value="1"/>
</dbReference>
<keyword evidence="3" id="KW-0479">Metal-binding</keyword>
<evidence type="ECO:0000313" key="7">
    <source>
        <dbReference type="EMBL" id="GIL41037.1"/>
    </source>
</evidence>
<sequence>MSSETARHYRAIWISDVHLGTKGCQAEMLLDFLRRNDCETLYLVGDIVDGWRLKRTWYWPQAHNDVVQKILRKARKGTDIIYIPGNHDEGFRQFLGHEFGRIRIVDDHEHVTADGRKFLVIHGDQFDIVCNYAPWLALLGDYAYRSAMWINTRFNNVRRATGHGYWSLSAFLKHKVKNAVEFIGRYEKALSDEARRRGCDGVICGHIHHAEMRDMDGVMYINDGDWVESCTALVEHPDGRLEILRWAEMNSKVIAIAKAA</sequence>
<dbReference type="AlphaFoldDB" id="A0A8S8XHK6"/>
<dbReference type="InterPro" id="IPR043461">
    <property type="entry name" value="LpxH-like"/>
</dbReference>
<dbReference type="GO" id="GO:0008758">
    <property type="term" value="F:UDP-2,3-diacylglucosamine hydrolase activity"/>
    <property type="evidence" value="ECO:0007669"/>
    <property type="project" value="TreeGrafter"/>
</dbReference>
<dbReference type="Gene3D" id="3.60.21.10">
    <property type="match status" value="1"/>
</dbReference>
<dbReference type="GO" id="GO:0009245">
    <property type="term" value="P:lipid A biosynthetic process"/>
    <property type="evidence" value="ECO:0007669"/>
    <property type="project" value="TreeGrafter"/>
</dbReference>
<evidence type="ECO:0000256" key="2">
    <source>
        <dbReference type="ARBA" id="ARBA00022519"/>
    </source>
</evidence>
<dbReference type="Proteomes" id="UP000681075">
    <property type="component" value="Unassembled WGS sequence"/>
</dbReference>
<keyword evidence="8" id="KW-1185">Reference proteome</keyword>
<gene>
    <name evidence="7" type="ORF">TMPK1_32740</name>
</gene>
<keyword evidence="2" id="KW-0997">Cell inner membrane</keyword>
<dbReference type="GO" id="GO:0046872">
    <property type="term" value="F:metal ion binding"/>
    <property type="evidence" value="ECO:0007669"/>
    <property type="project" value="UniProtKB-KW"/>
</dbReference>
<dbReference type="RefSeq" id="WP_420244349.1">
    <property type="nucleotide sequence ID" value="NZ_BOPV01000001.1"/>
</dbReference>
<reference evidence="7" key="1">
    <citation type="submission" date="2021-02" db="EMBL/GenBank/DDBJ databases">
        <title>Genome sequence of Rhodospirillales sp. strain TMPK1 isolated from soil.</title>
        <authorList>
            <person name="Nakai R."/>
            <person name="Kusada H."/>
            <person name="Tamaki H."/>
        </authorList>
    </citation>
    <scope>NUCLEOTIDE SEQUENCE</scope>
    <source>
        <strain evidence="7">TMPK1</strain>
    </source>
</reference>
<evidence type="ECO:0000256" key="3">
    <source>
        <dbReference type="ARBA" id="ARBA00022723"/>
    </source>
</evidence>
<comment type="caution">
    <text evidence="7">The sequence shown here is derived from an EMBL/GenBank/DDBJ whole genome shotgun (WGS) entry which is preliminary data.</text>
</comment>
<dbReference type="GO" id="GO:0016020">
    <property type="term" value="C:membrane"/>
    <property type="evidence" value="ECO:0007669"/>
    <property type="project" value="GOC"/>
</dbReference>
<keyword evidence="7" id="KW-0378">Hydrolase</keyword>
<dbReference type="InterPro" id="IPR004843">
    <property type="entry name" value="Calcineurin-like_PHP"/>
</dbReference>
<dbReference type="PANTHER" id="PTHR34990">
    <property type="entry name" value="UDP-2,3-DIACYLGLUCOSAMINE HYDROLASE-RELATED"/>
    <property type="match status" value="1"/>
</dbReference>
<dbReference type="InterPro" id="IPR029052">
    <property type="entry name" value="Metallo-depent_PP-like"/>
</dbReference>
<dbReference type="SUPFAM" id="SSF56300">
    <property type="entry name" value="Metallo-dependent phosphatases"/>
    <property type="match status" value="1"/>
</dbReference>
<evidence type="ECO:0000256" key="5">
    <source>
        <dbReference type="ARBA" id="ARBA00023211"/>
    </source>
</evidence>
<keyword evidence="1" id="KW-1003">Cell membrane</keyword>
<evidence type="ECO:0000259" key="6">
    <source>
        <dbReference type="Pfam" id="PF00149"/>
    </source>
</evidence>
<dbReference type="PANTHER" id="PTHR34990:SF2">
    <property type="entry name" value="BLL8164 PROTEIN"/>
    <property type="match status" value="1"/>
</dbReference>
<evidence type="ECO:0000256" key="4">
    <source>
        <dbReference type="ARBA" id="ARBA00023136"/>
    </source>
</evidence>
<dbReference type="Pfam" id="PF00149">
    <property type="entry name" value="Metallophos"/>
    <property type="match status" value="1"/>
</dbReference>
<accession>A0A8S8XHK6</accession>
<name>A0A8S8XHK6_9PROT</name>
<organism evidence="7 8">
    <name type="scientific">Roseiterribacter gracilis</name>
    <dbReference type="NCBI Taxonomy" id="2812848"/>
    <lineage>
        <taxon>Bacteria</taxon>
        <taxon>Pseudomonadati</taxon>
        <taxon>Pseudomonadota</taxon>
        <taxon>Alphaproteobacteria</taxon>
        <taxon>Rhodospirillales</taxon>
        <taxon>Roseiterribacteraceae</taxon>
        <taxon>Roseiterribacter</taxon>
    </lineage>
</organism>
<proteinExistence type="predicted"/>
<keyword evidence="5" id="KW-0464">Manganese</keyword>
<evidence type="ECO:0000256" key="1">
    <source>
        <dbReference type="ARBA" id="ARBA00022475"/>
    </source>
</evidence>
<protein>
    <submittedName>
        <fullName evidence="7">UDP-2,3-diacylglucosamine hydrolase</fullName>
    </submittedName>
</protein>
<evidence type="ECO:0000313" key="8">
    <source>
        <dbReference type="Proteomes" id="UP000681075"/>
    </source>
</evidence>
<keyword evidence="4" id="KW-0472">Membrane</keyword>
<dbReference type="EMBL" id="BOPV01000001">
    <property type="protein sequence ID" value="GIL41037.1"/>
    <property type="molecule type" value="Genomic_DNA"/>
</dbReference>
<feature type="domain" description="Calcineurin-like phosphoesterase" evidence="6">
    <location>
        <begin position="11"/>
        <end position="209"/>
    </location>
</feature>